<dbReference type="GO" id="GO:0005975">
    <property type="term" value="P:carbohydrate metabolic process"/>
    <property type="evidence" value="ECO:0007669"/>
    <property type="project" value="InterPro"/>
</dbReference>
<dbReference type="SUPFAM" id="SSF48208">
    <property type="entry name" value="Six-hairpin glycosidases"/>
    <property type="match status" value="1"/>
</dbReference>
<dbReference type="Gene3D" id="2.70.98.50">
    <property type="entry name" value="putative glycoside hydrolase family protein from bacillus halodurans"/>
    <property type="match status" value="1"/>
</dbReference>
<dbReference type="GO" id="GO:0004560">
    <property type="term" value="F:alpha-L-fucosidase activity"/>
    <property type="evidence" value="ECO:0007669"/>
    <property type="project" value="InterPro"/>
</dbReference>
<dbReference type="PANTHER" id="PTHR31084:SF0">
    <property type="entry name" value="ALPHA-L-FUCOSIDASE 2"/>
    <property type="match status" value="1"/>
</dbReference>
<evidence type="ECO:0000259" key="3">
    <source>
        <dbReference type="Pfam" id="PF21307"/>
    </source>
</evidence>
<feature type="chain" id="PRO_5020734161" evidence="1">
    <location>
        <begin position="27"/>
        <end position="839"/>
    </location>
</feature>
<dbReference type="InterPro" id="IPR016518">
    <property type="entry name" value="Alpha-L-fucosidase"/>
</dbReference>
<evidence type="ECO:0000259" key="4">
    <source>
        <dbReference type="Pfam" id="PF22124"/>
    </source>
</evidence>
<reference evidence="5 6" key="1">
    <citation type="submission" date="2019-03" db="EMBL/GenBank/DDBJ databases">
        <title>Dyadobacter AR-3-6 sp. nov., isolated from arctic soil.</title>
        <authorList>
            <person name="Chaudhary D.K."/>
        </authorList>
    </citation>
    <scope>NUCLEOTIDE SEQUENCE [LARGE SCALE GENOMIC DNA]</scope>
    <source>
        <strain evidence="5 6">AR-3-6</strain>
    </source>
</reference>
<feature type="signal peptide" evidence="1">
    <location>
        <begin position="1"/>
        <end position="26"/>
    </location>
</feature>
<feature type="domain" description="Alpha fucosidase A-like C-terminal" evidence="3">
    <location>
        <begin position="743"/>
        <end position="835"/>
    </location>
</feature>
<evidence type="ECO:0000259" key="2">
    <source>
        <dbReference type="Pfam" id="PF14498"/>
    </source>
</evidence>
<dbReference type="InterPro" id="IPR049053">
    <property type="entry name" value="AFCA-like_C"/>
</dbReference>
<feature type="domain" description="Glycosyl hydrolase family 95 catalytic" evidence="4">
    <location>
        <begin position="317"/>
        <end position="741"/>
    </location>
</feature>
<dbReference type="OrthoDB" id="9802600at2"/>
<dbReference type="InterPro" id="IPR027414">
    <property type="entry name" value="GH95_N_dom"/>
</dbReference>
<dbReference type="InterPro" id="IPR054363">
    <property type="entry name" value="GH95_cat"/>
</dbReference>
<dbReference type="Pfam" id="PF21307">
    <property type="entry name" value="Glyco_hydro_95_C"/>
    <property type="match status" value="1"/>
</dbReference>
<feature type="domain" description="Glycosyl hydrolase family 95 N-terminal" evidence="2">
    <location>
        <begin position="34"/>
        <end position="288"/>
    </location>
</feature>
<organism evidence="5 6">
    <name type="scientific">Dyadobacter psychrotolerans</name>
    <dbReference type="NCBI Taxonomy" id="2541721"/>
    <lineage>
        <taxon>Bacteria</taxon>
        <taxon>Pseudomonadati</taxon>
        <taxon>Bacteroidota</taxon>
        <taxon>Cytophagia</taxon>
        <taxon>Cytophagales</taxon>
        <taxon>Spirosomataceae</taxon>
        <taxon>Dyadobacter</taxon>
    </lineage>
</organism>
<comment type="caution">
    <text evidence="5">The sequence shown here is derived from an EMBL/GenBank/DDBJ whole genome shotgun (WGS) entry which is preliminary data.</text>
</comment>
<gene>
    <name evidence="5" type="ORF">E0F88_05350</name>
</gene>
<name>A0A4R5DS74_9BACT</name>
<dbReference type="InterPro" id="IPR013780">
    <property type="entry name" value="Glyco_hydro_b"/>
</dbReference>
<sequence length="839" mass="93708">MKHFKNKLKRLVSPALSVLLSFNSFAQQPADSKLWYKKPANRWVEALPVGNGHIGAMVFGGVDQELLQLNESTLWSGGPVKTNVNPESASYLPQVREALLKNGDYKKANELVKKMQGLYTESYMPMGDLKISQDFKGEKPSNYYRDLDIANSIATTSFTVSGVNYKREIFTSAPDNILVIRITATKAKHLNFKVSASSKLKYVLEATASKELLVSGKAPAHVNPNYYNPPGGKDPIIYEDPAGCNGTRFQFRIKAVSKDGTVSTDTSGIHVKDATEVIVFLSAATSFNGFDKCPDKDGKDEKLLAKEYLDKALAKGFTALTKRHQDDFHKYSRRVTFNITDSTKNNPNVLLPSDERLMSYSKGNYDPKLETLYYQFGRYLLISSSRAALPGVPAGPPANLQGLWNKEMRAPWSSNYTININTQMNYWPAEVANLSEMHTPLLGWIKDLSETGKVTAKEFYGAKGWVAHHNADIWGLSNPVGNVGDGDPVWANWYMGANWLSQHLWEHYRFSGDKTFLKEKGYPIMKEAAIFTLEWLVEDKGGFLVTAPSTSPENKFKDPKGGEAAVSIATTMDISIIYDLFSNLIEAADVLGNDQDFKKLLIEKRAKLYPLKIDSRGRIQEWYRDFEETDTLHRHVSHLFGLHPGHRISQDTPEFFEAARKTLEVRGDAGTGWSKGWKINFWARLLDGDHAYLLIRQLMKYTNEGNSEYKGGGTYPNFFDAHPPFQIDGNFAGTAGMSEMLLQSHLKEIYLLPALPSAWKDGRITGLRARSGFEVDMAWKNGKLASSIIKSLTGELCIIKTNTPVTITGASVTTENTGTGFISKFRTEKGKSYRVQAVN</sequence>
<dbReference type="Gene3D" id="2.60.40.1180">
    <property type="entry name" value="Golgi alpha-mannosidase II"/>
    <property type="match status" value="1"/>
</dbReference>
<dbReference type="FunFam" id="1.50.10.10:FF:000028">
    <property type="entry name" value="Alpha-L-fucosidase 2"/>
    <property type="match status" value="1"/>
</dbReference>
<dbReference type="AlphaFoldDB" id="A0A4R5DS74"/>
<dbReference type="PANTHER" id="PTHR31084">
    <property type="entry name" value="ALPHA-L-FUCOSIDASE 2"/>
    <property type="match status" value="1"/>
</dbReference>
<evidence type="ECO:0000313" key="6">
    <source>
        <dbReference type="Proteomes" id="UP000294850"/>
    </source>
</evidence>
<proteinExistence type="predicted"/>
<evidence type="ECO:0000313" key="5">
    <source>
        <dbReference type="EMBL" id="TDE17316.1"/>
    </source>
</evidence>
<dbReference type="RefSeq" id="WP_131957130.1">
    <property type="nucleotide sequence ID" value="NZ_SMFL01000002.1"/>
</dbReference>
<evidence type="ECO:0000256" key="1">
    <source>
        <dbReference type="SAM" id="SignalP"/>
    </source>
</evidence>
<dbReference type="Proteomes" id="UP000294850">
    <property type="component" value="Unassembled WGS sequence"/>
</dbReference>
<dbReference type="EMBL" id="SMFL01000002">
    <property type="protein sequence ID" value="TDE17316.1"/>
    <property type="molecule type" value="Genomic_DNA"/>
</dbReference>
<dbReference type="Pfam" id="PF14498">
    <property type="entry name" value="Glyco_hyd_65N_2"/>
    <property type="match status" value="1"/>
</dbReference>
<keyword evidence="1" id="KW-0732">Signal</keyword>
<accession>A0A4R5DS74</accession>
<protein>
    <submittedName>
        <fullName evidence="5">Glycoside hydrolase family 95 protein</fullName>
    </submittedName>
</protein>
<keyword evidence="5" id="KW-0378">Hydrolase</keyword>
<dbReference type="Pfam" id="PF22124">
    <property type="entry name" value="Glyco_hydro_95_cat"/>
    <property type="match status" value="1"/>
</dbReference>
<keyword evidence="6" id="KW-1185">Reference proteome</keyword>
<dbReference type="InterPro" id="IPR008928">
    <property type="entry name" value="6-hairpin_glycosidase_sf"/>
</dbReference>
<dbReference type="PIRSF" id="PIRSF007663">
    <property type="entry name" value="UCP007663"/>
    <property type="match status" value="1"/>
</dbReference>